<dbReference type="PANTHER" id="PTHR30308">
    <property type="entry name" value="TMRNA-BINDING COMPONENT OF TRANS-TRANSLATION TAGGING COMPLEX"/>
    <property type="match status" value="1"/>
</dbReference>
<dbReference type="InterPro" id="IPR020081">
    <property type="entry name" value="SsrA-bd_prot_CS"/>
</dbReference>
<keyword evidence="2 3" id="KW-0694">RNA-binding</keyword>
<evidence type="ECO:0000256" key="1">
    <source>
        <dbReference type="ARBA" id="ARBA00022490"/>
    </source>
</evidence>
<name>A0A2H0V3V8_9BACT</name>
<dbReference type="GO" id="GO:0070929">
    <property type="term" value="P:trans-translation"/>
    <property type="evidence" value="ECO:0007669"/>
    <property type="project" value="UniProtKB-UniRule"/>
</dbReference>
<dbReference type="Pfam" id="PF01668">
    <property type="entry name" value="SmpB"/>
    <property type="match status" value="1"/>
</dbReference>
<protein>
    <recommendedName>
        <fullName evidence="3">SsrA-binding protein</fullName>
    </recommendedName>
    <alternativeName>
        <fullName evidence="3">Small protein B</fullName>
    </alternativeName>
</protein>
<dbReference type="GO" id="GO:0005829">
    <property type="term" value="C:cytosol"/>
    <property type="evidence" value="ECO:0007669"/>
    <property type="project" value="TreeGrafter"/>
</dbReference>
<evidence type="ECO:0000313" key="4">
    <source>
        <dbReference type="EMBL" id="PIR93777.1"/>
    </source>
</evidence>
<comment type="function">
    <text evidence="3">Required for rescue of stalled ribosomes mediated by trans-translation. Binds to transfer-messenger RNA (tmRNA), required for stable association of tmRNA with ribosomes. tmRNA and SmpB together mimic tRNA shape, replacing the anticodon stem-loop with SmpB. tmRNA is encoded by the ssrA gene; the 2 termini fold to resemble tRNA(Ala) and it encodes a 'tag peptide', a short internal open reading frame. During trans-translation Ala-aminoacylated tmRNA acts like a tRNA, entering the A-site of stalled ribosomes, displacing the stalled mRNA. The ribosome then switches to translate the ORF on the tmRNA; the nascent peptide is terminated with the 'tag peptide' encoded by the tmRNA and targeted for degradation. The ribosome is freed to recommence translation, which seems to be the essential function of trans-translation.</text>
</comment>
<dbReference type="InterPro" id="IPR023620">
    <property type="entry name" value="SmpB"/>
</dbReference>
<dbReference type="HAMAP" id="MF_00023">
    <property type="entry name" value="SmpB"/>
    <property type="match status" value="1"/>
</dbReference>
<proteinExistence type="inferred from homology"/>
<comment type="similarity">
    <text evidence="3">Belongs to the SmpB family.</text>
</comment>
<comment type="caution">
    <text evidence="4">The sequence shown here is derived from an EMBL/GenBank/DDBJ whole genome shotgun (WGS) entry which is preliminary data.</text>
</comment>
<dbReference type="Proteomes" id="UP000229901">
    <property type="component" value="Unassembled WGS sequence"/>
</dbReference>
<evidence type="ECO:0000256" key="3">
    <source>
        <dbReference type="HAMAP-Rule" id="MF_00023"/>
    </source>
</evidence>
<sequence>MKAIINKQARFDYEILDSFEAGLVLTGQEVKSVKSGSIKLDNAFITIKNNPKNELFLSNARIAPYTKAHNLVDYDPTRPRKLLVKAAEITKLIGKIKEKGLTIVPLKVYTKSNLVKVECGLGRGKKKFEKKATLKKRDLDRDMNRALKNSN</sequence>
<dbReference type="NCBIfam" id="TIGR00086">
    <property type="entry name" value="smpB"/>
    <property type="match status" value="1"/>
</dbReference>
<organism evidence="4 5">
    <name type="scientific">Candidatus Falkowbacteria bacterium CG10_big_fil_rev_8_21_14_0_10_39_11</name>
    <dbReference type="NCBI Taxonomy" id="1974565"/>
    <lineage>
        <taxon>Bacteria</taxon>
        <taxon>Candidatus Falkowiibacteriota</taxon>
    </lineage>
</organism>
<comment type="subcellular location">
    <subcellularLocation>
        <location evidence="3">Cytoplasm</location>
    </subcellularLocation>
    <text evidence="3">The tmRNA-SmpB complex associates with stalled 70S ribosomes.</text>
</comment>
<dbReference type="PROSITE" id="PS01317">
    <property type="entry name" value="SSRP"/>
    <property type="match status" value="1"/>
</dbReference>
<dbReference type="Gene3D" id="2.40.280.10">
    <property type="match status" value="1"/>
</dbReference>
<dbReference type="SUPFAM" id="SSF74982">
    <property type="entry name" value="Small protein B (SmpB)"/>
    <property type="match status" value="1"/>
</dbReference>
<dbReference type="PANTHER" id="PTHR30308:SF2">
    <property type="entry name" value="SSRA-BINDING PROTEIN"/>
    <property type="match status" value="1"/>
</dbReference>
<keyword evidence="1 3" id="KW-0963">Cytoplasm</keyword>
<dbReference type="InterPro" id="IPR000037">
    <property type="entry name" value="SsrA-bd_prot"/>
</dbReference>
<dbReference type="EMBL" id="PFAP01000036">
    <property type="protein sequence ID" value="PIR93777.1"/>
    <property type="molecule type" value="Genomic_DNA"/>
</dbReference>
<dbReference type="AlphaFoldDB" id="A0A2H0V3V8"/>
<evidence type="ECO:0000313" key="5">
    <source>
        <dbReference type="Proteomes" id="UP000229901"/>
    </source>
</evidence>
<accession>A0A2H0V3V8</accession>
<gene>
    <name evidence="3" type="primary">smpB</name>
    <name evidence="4" type="ORF">COT97_04800</name>
</gene>
<evidence type="ECO:0000256" key="2">
    <source>
        <dbReference type="ARBA" id="ARBA00022884"/>
    </source>
</evidence>
<dbReference type="NCBIfam" id="NF003843">
    <property type="entry name" value="PRK05422.1"/>
    <property type="match status" value="1"/>
</dbReference>
<dbReference type="GO" id="GO:0070930">
    <property type="term" value="P:trans-translation-dependent protein tagging"/>
    <property type="evidence" value="ECO:0007669"/>
    <property type="project" value="TreeGrafter"/>
</dbReference>
<reference evidence="5" key="1">
    <citation type="submission" date="2017-09" db="EMBL/GenBank/DDBJ databases">
        <title>Depth-based differentiation of microbial function through sediment-hosted aquifers and enrichment of novel symbionts in the deep terrestrial subsurface.</title>
        <authorList>
            <person name="Probst A.J."/>
            <person name="Ladd B."/>
            <person name="Jarett J.K."/>
            <person name="Geller-Mcgrath D.E."/>
            <person name="Sieber C.M.K."/>
            <person name="Emerson J.B."/>
            <person name="Anantharaman K."/>
            <person name="Thomas B.C."/>
            <person name="Malmstrom R."/>
            <person name="Stieglmeier M."/>
            <person name="Klingl A."/>
            <person name="Woyke T."/>
            <person name="Ryan C.M."/>
            <person name="Banfield J.F."/>
        </authorList>
    </citation>
    <scope>NUCLEOTIDE SEQUENCE [LARGE SCALE GENOMIC DNA]</scope>
</reference>
<dbReference type="GO" id="GO:0003723">
    <property type="term" value="F:RNA binding"/>
    <property type="evidence" value="ECO:0007669"/>
    <property type="project" value="UniProtKB-UniRule"/>
</dbReference>
<dbReference type="CDD" id="cd09294">
    <property type="entry name" value="SmpB"/>
    <property type="match status" value="1"/>
</dbReference>